<dbReference type="GO" id="GO:0000172">
    <property type="term" value="C:ribonuclease MRP complex"/>
    <property type="evidence" value="ECO:0007669"/>
    <property type="project" value="InterPro"/>
</dbReference>
<evidence type="ECO:0000313" key="6">
    <source>
        <dbReference type="EMBL" id="KAJ8903169.1"/>
    </source>
</evidence>
<dbReference type="InterPro" id="IPR039182">
    <property type="entry name" value="Pop1"/>
</dbReference>
<dbReference type="AlphaFoldDB" id="A0AAV8UKU1"/>
<dbReference type="Pfam" id="PF06978">
    <property type="entry name" value="POP1_N"/>
    <property type="match status" value="1"/>
</dbReference>
<proteinExistence type="predicted"/>
<dbReference type="Proteomes" id="UP001157974">
    <property type="component" value="Unassembled WGS sequence"/>
</dbReference>
<evidence type="ECO:0008006" key="8">
    <source>
        <dbReference type="Google" id="ProtNLM"/>
    </source>
</evidence>
<evidence type="ECO:0000256" key="1">
    <source>
        <dbReference type="ARBA" id="ARBA00004123"/>
    </source>
</evidence>
<sequence>MKLSSGTIRSWEIGRSRLGEVEVLVGDGVRVRSIEWRHRRRSKSHLVGGRRRVRGGVNGNGGSRRAKRGKCSFWMARARKGLSLETHVWFAKRFHLGRVCGTVIPLRAVDRGTRSAVRAAEHGVVVADISFVRCFELRPSSDSKIRAEPGFGSVMMKQPGPEDRQPWVFAHPESPQLGALRRAGKDITHRLVRLRLIGPEARRCLNRSLGIQLSQSFQPSAAKIFRDSDHSYLTSTSSIEALDDITQRSCYVVILPTTPLLSGGFGAGLDLLLPSGWAMHLWIKLVYSGAVAVGAEELRSIGFEGGCVQYPHDCPRDVSRIFRGRGKTGTSRVKKRRREGKRLLLDRDMINEMFRLDIGDEQRHRPGLENRWVKVDRSPASRLGDSDIVLVRLKAGAKGIPRDGGLIFAPNADDVDEWTRYGASYNGRFATDEDKHVGTITTGAHSLLRGRGFASSAWLYAIRARDLFRGTAGTRKRRGTRQVFLLFRNRQSRWLRTALAEPLLDPCISPF</sequence>
<feature type="domain" description="POPLD" evidence="5">
    <location>
        <begin position="268"/>
        <end position="355"/>
    </location>
</feature>
<evidence type="ECO:0000256" key="2">
    <source>
        <dbReference type="ARBA" id="ARBA00022694"/>
    </source>
</evidence>
<comment type="caution">
    <text evidence="6">The sequence shown here is derived from an EMBL/GenBank/DDBJ whole genome shotgun (WGS) entry which is preliminary data.</text>
</comment>
<evidence type="ECO:0000259" key="5">
    <source>
        <dbReference type="Pfam" id="PF08170"/>
    </source>
</evidence>
<dbReference type="PANTHER" id="PTHR22731">
    <property type="entry name" value="RIBONUCLEASES P/MRP PROTEIN SUBUNIT POP1"/>
    <property type="match status" value="1"/>
</dbReference>
<dbReference type="Pfam" id="PF08170">
    <property type="entry name" value="POPLD"/>
    <property type="match status" value="1"/>
</dbReference>
<evidence type="ECO:0000259" key="4">
    <source>
        <dbReference type="Pfam" id="PF06978"/>
    </source>
</evidence>
<dbReference type="PANTHER" id="PTHR22731:SF3">
    <property type="entry name" value="RIBONUCLEASES P_MRP PROTEIN SUBUNIT POP1"/>
    <property type="match status" value="1"/>
</dbReference>
<organism evidence="6 7">
    <name type="scientific">Rhodosorus marinus</name>
    <dbReference type="NCBI Taxonomy" id="101924"/>
    <lineage>
        <taxon>Eukaryota</taxon>
        <taxon>Rhodophyta</taxon>
        <taxon>Stylonematophyceae</taxon>
        <taxon>Stylonematales</taxon>
        <taxon>Stylonemataceae</taxon>
        <taxon>Rhodosorus</taxon>
    </lineage>
</organism>
<gene>
    <name evidence="6" type="ORF">NDN08_004279</name>
</gene>
<dbReference type="EMBL" id="JAMWBK010000007">
    <property type="protein sequence ID" value="KAJ8903169.1"/>
    <property type="molecule type" value="Genomic_DNA"/>
</dbReference>
<dbReference type="InterPro" id="IPR012590">
    <property type="entry name" value="POPLD_dom"/>
</dbReference>
<name>A0AAV8UKU1_9RHOD</name>
<comment type="subcellular location">
    <subcellularLocation>
        <location evidence="1">Nucleus</location>
    </subcellularLocation>
</comment>
<reference evidence="6 7" key="1">
    <citation type="journal article" date="2023" name="Nat. Commun.">
        <title>Origin of minicircular mitochondrial genomes in red algae.</title>
        <authorList>
            <person name="Lee Y."/>
            <person name="Cho C.H."/>
            <person name="Lee Y.M."/>
            <person name="Park S.I."/>
            <person name="Yang J.H."/>
            <person name="West J.A."/>
            <person name="Bhattacharya D."/>
            <person name="Yoon H.S."/>
        </authorList>
    </citation>
    <scope>NUCLEOTIDE SEQUENCE [LARGE SCALE GENOMIC DNA]</scope>
    <source>
        <strain evidence="6 7">CCMP1338</strain>
        <tissue evidence="6">Whole cell</tissue>
    </source>
</reference>
<evidence type="ECO:0000313" key="7">
    <source>
        <dbReference type="Proteomes" id="UP001157974"/>
    </source>
</evidence>
<dbReference type="GO" id="GO:0005655">
    <property type="term" value="C:nucleolar ribonuclease P complex"/>
    <property type="evidence" value="ECO:0007669"/>
    <property type="project" value="InterPro"/>
</dbReference>
<dbReference type="GO" id="GO:0001682">
    <property type="term" value="P:tRNA 5'-leader removal"/>
    <property type="evidence" value="ECO:0007669"/>
    <property type="project" value="InterPro"/>
</dbReference>
<evidence type="ECO:0000256" key="3">
    <source>
        <dbReference type="ARBA" id="ARBA00023242"/>
    </source>
</evidence>
<keyword evidence="7" id="KW-1185">Reference proteome</keyword>
<keyword evidence="3" id="KW-0539">Nucleus</keyword>
<feature type="domain" description="Pop1 N-terminal" evidence="4">
    <location>
        <begin position="76"/>
        <end position="138"/>
    </location>
</feature>
<keyword evidence="2" id="KW-0819">tRNA processing</keyword>
<protein>
    <recommendedName>
        <fullName evidence="8">POPLD domain-containing protein</fullName>
    </recommendedName>
</protein>
<dbReference type="InterPro" id="IPR009723">
    <property type="entry name" value="Pop1_N"/>
</dbReference>
<accession>A0AAV8UKU1</accession>